<evidence type="ECO:0000256" key="1">
    <source>
        <dbReference type="ARBA" id="ARBA00007285"/>
    </source>
</evidence>
<sequence>MKHKRTKEDDGDESPMKRFYDEPSSDEPGTSLMADKKCSKINDPLELLEFELQQPQLNVQEIGKIIAEGMLEKTLSEESLRDLTIRFSKSVQSINNIDIWSLSDELSKGVIDSRLVVIGNAFLWNLLKSSMSSVRDKFDQYHLKMSNMASSAAAAGRIDFASSRADTGQFIVLETSIFRSMDLFDLFSNVVFRKTGDVVSKGKQFIKAYLTTATNPKCYIWHYSLRQSGTSHKKTLQDFPSVISETLFQFMLTLAGLGDRELLQNFEHLSVRTRFYASLGDSDQEREIQFEQLKSMRDNLLSKFRNLVTDVLNEIREMPYNTVTCELLPPPRGKPMDTHQCVTWRQYETLLKKCSIEPSRENVEAKDDLEFKLNINYHQVIREEEVDIDVEVSK</sequence>
<dbReference type="GO" id="GO:0005783">
    <property type="term" value="C:endoplasmic reticulum"/>
    <property type="evidence" value="ECO:0007669"/>
    <property type="project" value="TreeGrafter"/>
</dbReference>
<dbReference type="AlphaFoldDB" id="A0A8R1DJ78"/>
<evidence type="ECO:0000313" key="3">
    <source>
        <dbReference type="EnsemblMetazoa" id="CJA04258.1"/>
    </source>
</evidence>
<evidence type="ECO:0000313" key="4">
    <source>
        <dbReference type="Proteomes" id="UP000005237"/>
    </source>
</evidence>
<dbReference type="EnsemblMetazoa" id="CJA04258.1">
    <property type="protein sequence ID" value="CJA04258.1"/>
    <property type="gene ID" value="WBGene00123462"/>
</dbReference>
<organism evidence="3 4">
    <name type="scientific">Caenorhabditis japonica</name>
    <dbReference type="NCBI Taxonomy" id="281687"/>
    <lineage>
        <taxon>Eukaryota</taxon>
        <taxon>Metazoa</taxon>
        <taxon>Ecdysozoa</taxon>
        <taxon>Nematoda</taxon>
        <taxon>Chromadorea</taxon>
        <taxon>Rhabditida</taxon>
        <taxon>Rhabditina</taxon>
        <taxon>Rhabditomorpha</taxon>
        <taxon>Rhabditoidea</taxon>
        <taxon>Rhabditidae</taxon>
        <taxon>Peloderinae</taxon>
        <taxon>Caenorhabditis</taxon>
    </lineage>
</organism>
<reference evidence="3" key="2">
    <citation type="submission" date="2022-06" db="UniProtKB">
        <authorList>
            <consortium name="EnsemblMetazoa"/>
        </authorList>
    </citation>
    <scope>IDENTIFICATION</scope>
    <source>
        <strain evidence="3">DF5081</strain>
    </source>
</reference>
<dbReference type="PANTHER" id="PTHR13341:SF8">
    <property type="entry name" value="NACHT_N DOMAIN-CONTAINING PROTEIN"/>
    <property type="match status" value="1"/>
</dbReference>
<accession>A0A8R1DJ78</accession>
<dbReference type="PANTHER" id="PTHR13341">
    <property type="entry name" value="MIR-INTERACTING SAPOSIN-LIKE PROTEIN"/>
    <property type="match status" value="1"/>
</dbReference>
<protein>
    <submittedName>
        <fullName evidence="3">Uncharacterized protein</fullName>
    </submittedName>
</protein>
<evidence type="ECO:0000256" key="2">
    <source>
        <dbReference type="SAM" id="MobiDB-lite"/>
    </source>
</evidence>
<reference evidence="4" key="1">
    <citation type="submission" date="2010-08" db="EMBL/GenBank/DDBJ databases">
        <authorList>
            <consortium name="Caenorhabditis japonica Sequencing Consortium"/>
            <person name="Wilson R.K."/>
        </authorList>
    </citation>
    <scope>NUCLEOTIDE SEQUENCE [LARGE SCALE GENOMIC DNA]</scope>
    <source>
        <strain evidence="4">DF5081</strain>
    </source>
</reference>
<proteinExistence type="inferred from homology"/>
<name>A0A8R1DJ78_CAEJA</name>
<keyword evidence="4" id="KW-1185">Reference proteome</keyword>
<comment type="similarity">
    <text evidence="1">Belongs to the canopy family.</text>
</comment>
<dbReference type="InterPro" id="IPR042415">
    <property type="entry name" value="CNPY"/>
</dbReference>
<dbReference type="Proteomes" id="UP000005237">
    <property type="component" value="Unassembled WGS sequence"/>
</dbReference>
<feature type="region of interest" description="Disordered" evidence="2">
    <location>
        <begin position="1"/>
        <end position="33"/>
    </location>
</feature>